<name>A0A642UYZ4_DIURU</name>
<dbReference type="SMART" id="SM00312">
    <property type="entry name" value="PX"/>
    <property type="match status" value="1"/>
</dbReference>
<dbReference type="InterPro" id="IPR051228">
    <property type="entry name" value="NADPH_Oxidase/PX-Domain"/>
</dbReference>
<reference evidence="7 8" key="1">
    <citation type="submission" date="2019-07" db="EMBL/GenBank/DDBJ databases">
        <title>Genome assembly of two rare yeast pathogens: Diutina rugosa and Trichomonascus ciferrii.</title>
        <authorList>
            <person name="Mixao V."/>
            <person name="Saus E."/>
            <person name="Hansen A."/>
            <person name="Lass-Flor C."/>
            <person name="Gabaldon T."/>
        </authorList>
    </citation>
    <scope>NUCLEOTIDE SEQUENCE [LARGE SCALE GENOMIC DNA]</scope>
    <source>
        <strain evidence="7 8">CBS 613</strain>
    </source>
</reference>
<dbReference type="PANTHER" id="PTHR15706">
    <property type="entry name" value="SH3 MULTIPLE DOMAIN"/>
    <property type="match status" value="1"/>
</dbReference>
<keyword evidence="8" id="KW-1185">Reference proteome</keyword>
<dbReference type="CDD" id="cd06890">
    <property type="entry name" value="PX_Bem1p"/>
    <property type="match status" value="1"/>
</dbReference>
<dbReference type="OMA" id="YDFQINF"/>
<dbReference type="PROSITE" id="PS50002">
    <property type="entry name" value="SH3"/>
    <property type="match status" value="2"/>
</dbReference>
<organism evidence="7 8">
    <name type="scientific">Diutina rugosa</name>
    <name type="common">Yeast</name>
    <name type="synonym">Candida rugosa</name>
    <dbReference type="NCBI Taxonomy" id="5481"/>
    <lineage>
        <taxon>Eukaryota</taxon>
        <taxon>Fungi</taxon>
        <taxon>Dikarya</taxon>
        <taxon>Ascomycota</taxon>
        <taxon>Saccharomycotina</taxon>
        <taxon>Pichiomycetes</taxon>
        <taxon>Debaryomycetaceae</taxon>
        <taxon>Diutina</taxon>
    </lineage>
</organism>
<dbReference type="Gene3D" id="3.30.1520.10">
    <property type="entry name" value="Phox-like domain"/>
    <property type="match status" value="1"/>
</dbReference>
<dbReference type="CDD" id="cd11878">
    <property type="entry name" value="SH3_Bem1p_1"/>
    <property type="match status" value="1"/>
</dbReference>
<dbReference type="InterPro" id="IPR036028">
    <property type="entry name" value="SH3-like_dom_sf"/>
</dbReference>
<dbReference type="RefSeq" id="XP_034013303.1">
    <property type="nucleotide sequence ID" value="XM_034154489.1"/>
</dbReference>
<dbReference type="CDD" id="cd11879">
    <property type="entry name" value="SH3_Bem1p_2"/>
    <property type="match status" value="1"/>
</dbReference>
<evidence type="ECO:0000259" key="6">
    <source>
        <dbReference type="PROSITE" id="PS50195"/>
    </source>
</evidence>
<evidence type="ECO:0000256" key="2">
    <source>
        <dbReference type="ARBA" id="ARBA00022737"/>
    </source>
</evidence>
<feature type="domain" description="PX" evidence="6">
    <location>
        <begin position="276"/>
        <end position="397"/>
    </location>
</feature>
<evidence type="ECO:0008006" key="9">
    <source>
        <dbReference type="Google" id="ProtNLM"/>
    </source>
</evidence>
<dbReference type="SUPFAM" id="SSF64268">
    <property type="entry name" value="PX domain"/>
    <property type="match status" value="1"/>
</dbReference>
<dbReference type="PANTHER" id="PTHR15706:SF2">
    <property type="entry name" value="SH3 AND PX DOMAIN-CONTAINING PROTEIN 2A"/>
    <property type="match status" value="1"/>
</dbReference>
<feature type="domain" description="SH3" evidence="5">
    <location>
        <begin position="44"/>
        <end position="109"/>
    </location>
</feature>
<evidence type="ECO:0000256" key="1">
    <source>
        <dbReference type="ARBA" id="ARBA00022443"/>
    </source>
</evidence>
<dbReference type="SUPFAM" id="SSF54277">
    <property type="entry name" value="CAD &amp; PB1 domains"/>
    <property type="match status" value="1"/>
</dbReference>
<evidence type="ECO:0000313" key="8">
    <source>
        <dbReference type="Proteomes" id="UP000449547"/>
    </source>
</evidence>
<dbReference type="Proteomes" id="UP000449547">
    <property type="component" value="Unassembled WGS sequence"/>
</dbReference>
<dbReference type="Gene3D" id="3.10.20.90">
    <property type="entry name" value="Phosphatidylinositol 3-kinase Catalytic Subunit, Chain A, domain 1"/>
    <property type="match status" value="1"/>
</dbReference>
<feature type="region of interest" description="Disordered" evidence="4">
    <location>
        <begin position="402"/>
        <end position="456"/>
    </location>
</feature>
<dbReference type="EMBL" id="SWFT01000058">
    <property type="protein sequence ID" value="KAA8904465.1"/>
    <property type="molecule type" value="Genomic_DNA"/>
</dbReference>
<dbReference type="Gene3D" id="2.30.30.40">
    <property type="entry name" value="SH3 Domains"/>
    <property type="match status" value="2"/>
</dbReference>
<evidence type="ECO:0000256" key="3">
    <source>
        <dbReference type="PROSITE-ProRule" id="PRU00192"/>
    </source>
</evidence>
<feature type="compositionally biased region" description="Polar residues" evidence="4">
    <location>
        <begin position="412"/>
        <end position="456"/>
    </location>
</feature>
<gene>
    <name evidence="7" type="ORF">DIURU_001896</name>
</gene>
<keyword evidence="1 3" id="KW-0728">SH3 domain</keyword>
<proteinExistence type="predicted"/>
<keyword evidence="2" id="KW-0677">Repeat</keyword>
<dbReference type="OrthoDB" id="548867at2759"/>
<dbReference type="InterPro" id="IPR035548">
    <property type="entry name" value="Bem1/Scd2_SH3_1"/>
</dbReference>
<dbReference type="GO" id="GO:0005737">
    <property type="term" value="C:cytoplasm"/>
    <property type="evidence" value="ECO:0007669"/>
    <property type="project" value="TreeGrafter"/>
</dbReference>
<sequence length="562" mass="63859">MIRSFRRSKRESSSSSSSSPKHNITRVASASDTDVTAADDVLMSPKKVIKALYDYYPQGPGELKFAKGDFFHVLEEEAQDVQNGWYEATNPVTHAKGMVPISYFETFKRNRPKTNGSIGSGMSTLVASTNRRSGGSSTLYAQVLYEFKAERDDELSIFPGENLIICAHHEYEWFIAKPINRLGGPGLVPVSYVKVIDLMGMHPNLDIKEGQISPQLIEKFNIPTVEQWKDMTARYQASTIPLGQIAMSNTVHTPTSHPGHSQSSYFPESNRSSLASTNTQILDAGVDSYQLDHGRYQYLVVAKLSNGRTRYLYRYYQDFYDLQVKLLELFPFEAGRMENSKRIIPSIPGPLINVNDSISKLRREKLDEYLHQLVALPANISRCDEVLRLFEVLNNGFDREVEEPQTRRASKPISQKSNYQQDRLSQYAHRTSNASTDHSRHSSTTNLTSMNPHSSSQDLFANSASRKVKVKFYYDDDIFVLLLPTSLQLKDLKTKLHQRLNVTGDQRVCLFLKNDYDDYLAEHSVDTVAPEHREAMAEFEVDDDTKFQSILYDKCKLVILVQ</sequence>
<dbReference type="Pfam" id="PF00018">
    <property type="entry name" value="SH3_1"/>
    <property type="match status" value="2"/>
</dbReference>
<dbReference type="GO" id="GO:0035091">
    <property type="term" value="F:phosphatidylinositol binding"/>
    <property type="evidence" value="ECO:0007669"/>
    <property type="project" value="InterPro"/>
</dbReference>
<dbReference type="SUPFAM" id="SSF50044">
    <property type="entry name" value="SH3-domain"/>
    <property type="match status" value="2"/>
</dbReference>
<dbReference type="Pfam" id="PF00787">
    <property type="entry name" value="PX"/>
    <property type="match status" value="1"/>
</dbReference>
<dbReference type="InterPro" id="IPR035549">
    <property type="entry name" value="Bem1/Scd2_SH3_2"/>
</dbReference>
<evidence type="ECO:0000259" key="5">
    <source>
        <dbReference type="PROSITE" id="PS50002"/>
    </source>
</evidence>
<dbReference type="InterPro" id="IPR036871">
    <property type="entry name" value="PX_dom_sf"/>
</dbReference>
<dbReference type="PRINTS" id="PR00452">
    <property type="entry name" value="SH3DOMAIN"/>
</dbReference>
<feature type="region of interest" description="Disordered" evidence="4">
    <location>
        <begin position="1"/>
        <end position="30"/>
    </location>
</feature>
<dbReference type="GeneID" id="54780549"/>
<feature type="domain" description="SH3" evidence="5">
    <location>
        <begin position="136"/>
        <end position="198"/>
    </location>
</feature>
<dbReference type="SMART" id="SM00326">
    <property type="entry name" value="SH3"/>
    <property type="match status" value="2"/>
</dbReference>
<dbReference type="PROSITE" id="PS50195">
    <property type="entry name" value="PX"/>
    <property type="match status" value="1"/>
</dbReference>
<dbReference type="InterPro" id="IPR001683">
    <property type="entry name" value="PX_dom"/>
</dbReference>
<protein>
    <recommendedName>
        <fullName evidence="9">Bud emergence protein 1</fullName>
    </recommendedName>
</protein>
<dbReference type="VEuPathDB" id="FungiDB:DIURU_001896"/>
<dbReference type="AlphaFoldDB" id="A0A642UYZ4"/>
<dbReference type="InterPro" id="IPR001452">
    <property type="entry name" value="SH3_domain"/>
</dbReference>
<feature type="region of interest" description="Disordered" evidence="4">
    <location>
        <begin position="251"/>
        <end position="271"/>
    </location>
</feature>
<comment type="caution">
    <text evidence="7">The sequence shown here is derived from an EMBL/GenBank/DDBJ whole genome shotgun (WGS) entry which is preliminary data.</text>
</comment>
<evidence type="ECO:0000313" key="7">
    <source>
        <dbReference type="EMBL" id="KAA8904465.1"/>
    </source>
</evidence>
<dbReference type="InterPro" id="IPR035550">
    <property type="entry name" value="Bem1/Scd2_PX"/>
</dbReference>
<evidence type="ECO:0000256" key="4">
    <source>
        <dbReference type="SAM" id="MobiDB-lite"/>
    </source>
</evidence>
<accession>A0A642UYZ4</accession>